<keyword evidence="4" id="KW-1185">Reference proteome</keyword>
<dbReference type="InterPro" id="IPR010982">
    <property type="entry name" value="Lambda_DNA-bd_dom_sf"/>
</dbReference>
<dbReference type="PROSITE" id="PS50943">
    <property type="entry name" value="HTH_CROC1"/>
    <property type="match status" value="1"/>
</dbReference>
<organism evidence="3 4">
    <name type="scientific">Sphingopyxis bauzanensis</name>
    <dbReference type="NCBI Taxonomy" id="651663"/>
    <lineage>
        <taxon>Bacteria</taxon>
        <taxon>Pseudomonadati</taxon>
        <taxon>Pseudomonadota</taxon>
        <taxon>Alphaproteobacteria</taxon>
        <taxon>Sphingomonadales</taxon>
        <taxon>Sphingomonadaceae</taxon>
        <taxon>Sphingopyxis</taxon>
    </lineage>
</organism>
<evidence type="ECO:0000313" key="4">
    <source>
        <dbReference type="Proteomes" id="UP000197361"/>
    </source>
</evidence>
<feature type="region of interest" description="Disordered" evidence="1">
    <location>
        <begin position="92"/>
        <end position="118"/>
    </location>
</feature>
<dbReference type="SMART" id="SM00530">
    <property type="entry name" value="HTH_XRE"/>
    <property type="match status" value="1"/>
</dbReference>
<dbReference type="EMBL" id="NISK01000001">
    <property type="protein sequence ID" value="OWQ99339.1"/>
    <property type="molecule type" value="Genomic_DNA"/>
</dbReference>
<feature type="domain" description="HTH cro/C1-type" evidence="2">
    <location>
        <begin position="21"/>
        <end position="75"/>
    </location>
</feature>
<dbReference type="Gene3D" id="1.10.260.40">
    <property type="entry name" value="lambda repressor-like DNA-binding domains"/>
    <property type="match status" value="1"/>
</dbReference>
<dbReference type="Proteomes" id="UP000197361">
    <property type="component" value="Unassembled WGS sequence"/>
</dbReference>
<name>A0A246K1E9_9SPHN</name>
<dbReference type="GO" id="GO:0003677">
    <property type="term" value="F:DNA binding"/>
    <property type="evidence" value="ECO:0007669"/>
    <property type="project" value="InterPro"/>
</dbReference>
<gene>
    <name evidence="3" type="ORF">CDQ92_04100</name>
</gene>
<sequence>MKISPTMPENVMLSELGKRAQQYRVGMNLTQGELAKNAGVSQRTIERLENGSSVQLEKMLRILRALRLSDNLDQLIPETSIRPIQLVGSKSEVRHRSYKRRSTAPKGQNSGWVWGDKK</sequence>
<dbReference type="SUPFAM" id="SSF47413">
    <property type="entry name" value="lambda repressor-like DNA-binding domains"/>
    <property type="match status" value="1"/>
</dbReference>
<protein>
    <submittedName>
        <fullName evidence="3">Transcriptional regulator</fullName>
    </submittedName>
</protein>
<dbReference type="AlphaFoldDB" id="A0A246K1E9"/>
<reference evidence="3 4" key="1">
    <citation type="journal article" date="2010" name="Int. J. Syst. Evol. Microbiol.">
        <title>Sphingopyxis bauzanensis sp. nov., a psychrophilic bacterium isolated from soil.</title>
        <authorList>
            <person name="Zhang D.C."/>
            <person name="Liu H.C."/>
            <person name="Xin Y.H."/>
            <person name="Zhou Y.G."/>
            <person name="Schinner F."/>
            <person name="Margesin R."/>
        </authorList>
    </citation>
    <scope>NUCLEOTIDE SEQUENCE [LARGE SCALE GENOMIC DNA]</scope>
    <source>
        <strain evidence="3 4">DSM 22271</strain>
    </source>
</reference>
<dbReference type="InterPro" id="IPR001387">
    <property type="entry name" value="Cro/C1-type_HTH"/>
</dbReference>
<evidence type="ECO:0000256" key="1">
    <source>
        <dbReference type="SAM" id="MobiDB-lite"/>
    </source>
</evidence>
<accession>A0A246K1E9</accession>
<proteinExistence type="predicted"/>
<evidence type="ECO:0000259" key="2">
    <source>
        <dbReference type="PROSITE" id="PS50943"/>
    </source>
</evidence>
<dbReference type="Pfam" id="PF01381">
    <property type="entry name" value="HTH_3"/>
    <property type="match status" value="1"/>
</dbReference>
<comment type="caution">
    <text evidence="3">The sequence shown here is derived from an EMBL/GenBank/DDBJ whole genome shotgun (WGS) entry which is preliminary data.</text>
</comment>
<dbReference type="CDD" id="cd00093">
    <property type="entry name" value="HTH_XRE"/>
    <property type="match status" value="1"/>
</dbReference>
<evidence type="ECO:0000313" key="3">
    <source>
        <dbReference type="EMBL" id="OWQ99339.1"/>
    </source>
</evidence>